<dbReference type="InterPro" id="IPR027417">
    <property type="entry name" value="P-loop_NTPase"/>
</dbReference>
<dbReference type="PANTHER" id="PTHR30050">
    <property type="entry name" value="CHROMOSOMAL REPLICATION INITIATOR PROTEIN DNAA"/>
    <property type="match status" value="1"/>
</dbReference>
<feature type="domain" description="Hda lid" evidence="1">
    <location>
        <begin position="148"/>
        <end position="212"/>
    </location>
</feature>
<evidence type="ECO:0000313" key="2">
    <source>
        <dbReference type="EMBL" id="EXI67119.1"/>
    </source>
</evidence>
<dbReference type="SUPFAM" id="SSF52540">
    <property type="entry name" value="P-loop containing nucleoside triphosphate hydrolases"/>
    <property type="match status" value="1"/>
</dbReference>
<dbReference type="InterPro" id="IPR055199">
    <property type="entry name" value="Hda_lid"/>
</dbReference>
<protein>
    <recommendedName>
        <fullName evidence="1">Hda lid domain-containing protein</fullName>
    </recommendedName>
</protein>
<dbReference type="Proteomes" id="UP000020218">
    <property type="component" value="Unassembled WGS sequence"/>
</dbReference>
<dbReference type="Pfam" id="PF22688">
    <property type="entry name" value="Hda_lid"/>
    <property type="match status" value="1"/>
</dbReference>
<keyword evidence="3" id="KW-1185">Reference proteome</keyword>
<accession>A0A011PLD8</accession>
<evidence type="ECO:0000313" key="3">
    <source>
        <dbReference type="Proteomes" id="UP000020218"/>
    </source>
</evidence>
<gene>
    <name evidence="2" type="ORF">AW08_02221</name>
</gene>
<dbReference type="GO" id="GO:0003688">
    <property type="term" value="F:DNA replication origin binding"/>
    <property type="evidence" value="ECO:0007669"/>
    <property type="project" value="TreeGrafter"/>
</dbReference>
<dbReference type="Gene3D" id="3.40.50.300">
    <property type="entry name" value="P-loop containing nucleotide triphosphate hydrolases"/>
    <property type="match status" value="1"/>
</dbReference>
<dbReference type="AlphaFoldDB" id="A0A011PLD8"/>
<dbReference type="NCBIfam" id="TIGR03420">
    <property type="entry name" value="DnaA_homol_Hda"/>
    <property type="match status" value="1"/>
</dbReference>
<dbReference type="InterPro" id="IPR017788">
    <property type="entry name" value="Hda"/>
</dbReference>
<dbReference type="PANTHER" id="PTHR30050:SF5">
    <property type="entry name" value="DNAA REGULATORY INACTIVATOR HDA"/>
    <property type="match status" value="1"/>
</dbReference>
<dbReference type="Gene3D" id="1.10.8.60">
    <property type="match status" value="1"/>
</dbReference>
<organism evidence="2 3">
    <name type="scientific">Candidatus Accumulibacter adjunctus</name>
    <dbReference type="NCBI Taxonomy" id="1454001"/>
    <lineage>
        <taxon>Bacteria</taxon>
        <taxon>Pseudomonadati</taxon>
        <taxon>Pseudomonadota</taxon>
        <taxon>Betaproteobacteria</taxon>
        <taxon>Candidatus Accumulibacter</taxon>
    </lineage>
</organism>
<name>A0A011PLD8_9PROT</name>
<sequence>MRQLTLDLQPAAPPSLENYVTGSNGEALTALAAWLAADNREALFFLCGERGAGKSHLLQACADAYGDARLDPGLAQLPATADIWAVDHLEMLDDGGQIVLFNLINRLRTGGGRLLLAASLPPRLLELREDLRTRLASGLVYRLRCLSDREKRAAFAAQARARGLDLSPAVIDYLFARAPRDMRSLTQLLRAIDQFSLEHQRPITLPLLRAVLQSAPPT</sequence>
<dbReference type="EMBL" id="JFAX01000012">
    <property type="protein sequence ID" value="EXI67119.1"/>
    <property type="molecule type" value="Genomic_DNA"/>
</dbReference>
<comment type="caution">
    <text evidence="2">The sequence shown here is derived from an EMBL/GenBank/DDBJ whole genome shotgun (WGS) entry which is preliminary data.</text>
</comment>
<proteinExistence type="predicted"/>
<evidence type="ECO:0000259" key="1">
    <source>
        <dbReference type="Pfam" id="PF22688"/>
    </source>
</evidence>
<dbReference type="GO" id="GO:0005886">
    <property type="term" value="C:plasma membrane"/>
    <property type="evidence" value="ECO:0007669"/>
    <property type="project" value="TreeGrafter"/>
</dbReference>
<reference evidence="2" key="1">
    <citation type="submission" date="2014-02" db="EMBL/GenBank/DDBJ databases">
        <title>Expanding our view of genomic diversity in Candidatus Accumulibacter clades.</title>
        <authorList>
            <person name="Skennerton C.T."/>
            <person name="Barr J.J."/>
            <person name="Slater F.R."/>
            <person name="Bond P.L."/>
            <person name="Tyson G.W."/>
        </authorList>
    </citation>
    <scope>NUCLEOTIDE SEQUENCE [LARGE SCALE GENOMIC DNA]</scope>
</reference>
<dbReference type="STRING" id="1454001.AW08_02221"/>
<dbReference type="GO" id="GO:0032297">
    <property type="term" value="P:negative regulation of DNA-templated DNA replication initiation"/>
    <property type="evidence" value="ECO:0007669"/>
    <property type="project" value="InterPro"/>
</dbReference>
<dbReference type="PATRIC" id="fig|1454001.3.peg.2320"/>
<dbReference type="GO" id="GO:0006270">
    <property type="term" value="P:DNA replication initiation"/>
    <property type="evidence" value="ECO:0007669"/>
    <property type="project" value="TreeGrafter"/>
</dbReference>